<keyword evidence="1" id="KW-0732">Signal</keyword>
<dbReference type="Pfam" id="PF01547">
    <property type="entry name" value="SBP_bac_1"/>
    <property type="match status" value="1"/>
</dbReference>
<dbReference type="RefSeq" id="WP_344045286.1">
    <property type="nucleotide sequence ID" value="NZ_BAAAPB010000002.1"/>
</dbReference>
<dbReference type="InterPro" id="IPR006059">
    <property type="entry name" value="SBP"/>
</dbReference>
<proteinExistence type="predicted"/>
<accession>A0ABP5CIL8</accession>
<feature type="chain" id="PRO_5046067013" evidence="1">
    <location>
        <begin position="20"/>
        <end position="431"/>
    </location>
</feature>
<evidence type="ECO:0000313" key="3">
    <source>
        <dbReference type="Proteomes" id="UP001500571"/>
    </source>
</evidence>
<dbReference type="PANTHER" id="PTHR43649:SF12">
    <property type="entry name" value="DIACETYLCHITOBIOSE BINDING PROTEIN DASA"/>
    <property type="match status" value="1"/>
</dbReference>
<organism evidence="2 3">
    <name type="scientific">Nocardioides panacihumi</name>
    <dbReference type="NCBI Taxonomy" id="400774"/>
    <lineage>
        <taxon>Bacteria</taxon>
        <taxon>Bacillati</taxon>
        <taxon>Actinomycetota</taxon>
        <taxon>Actinomycetes</taxon>
        <taxon>Propionibacteriales</taxon>
        <taxon>Nocardioidaceae</taxon>
        <taxon>Nocardioides</taxon>
    </lineage>
</organism>
<name>A0ABP5CIL8_9ACTN</name>
<reference evidence="3" key="1">
    <citation type="journal article" date="2019" name="Int. J. Syst. Evol. Microbiol.">
        <title>The Global Catalogue of Microorganisms (GCM) 10K type strain sequencing project: providing services to taxonomists for standard genome sequencing and annotation.</title>
        <authorList>
            <consortium name="The Broad Institute Genomics Platform"/>
            <consortium name="The Broad Institute Genome Sequencing Center for Infectious Disease"/>
            <person name="Wu L."/>
            <person name="Ma J."/>
        </authorList>
    </citation>
    <scope>NUCLEOTIDE SEQUENCE [LARGE SCALE GENOMIC DNA]</scope>
    <source>
        <strain evidence="3">JCM 15309</strain>
    </source>
</reference>
<dbReference type="Proteomes" id="UP001500571">
    <property type="component" value="Unassembled WGS sequence"/>
</dbReference>
<sequence length="431" mass="44378">MTRSTRLRLSAMAVLPVLGAGLLAGCGSSDSSNKSGSEPQTITFSYQIANPNAKSVFATLSQQYEKAHPGVTIKTNPIALNTYGSTLTTQLQAGNGPDVFFVNAGSGQAGSVTELAQAGKLLDLTGKVNADVVPDNAKDLFYSKDKLVAIPPYLAPTGLIYSPAAAKDAGVTVDATSTLDDVIAQCKAAQDKGKAIFGLAGAMSPNTAIFTSALAADTVYGPEPDWNQKRAKGEVKFATSDGWKAALQAMKDLYDSKCFQDGAAGAGFDALTNGMGQGKMVSFSAPGGGAKDIMDSTHGAVTLTVLPMPAPSGYQTYLMAGTPDAVAGNAKTKSPKLVEDFLNWMTQPAQSKAAADASGEVPVGKVDTSALLPQYAGVADLLAQDKTAAYGYLSWPNGEVYNALGTGVTGLLTGQKSVDDVLKSMDDAWGN</sequence>
<comment type="caution">
    <text evidence="2">The sequence shown here is derived from an EMBL/GenBank/DDBJ whole genome shotgun (WGS) entry which is preliminary data.</text>
</comment>
<keyword evidence="3" id="KW-1185">Reference proteome</keyword>
<protein>
    <submittedName>
        <fullName evidence="2">Extracellular solute-binding protein</fullName>
    </submittedName>
</protein>
<dbReference type="EMBL" id="BAAAPB010000002">
    <property type="protein sequence ID" value="GAA1964561.1"/>
    <property type="molecule type" value="Genomic_DNA"/>
</dbReference>
<dbReference type="InterPro" id="IPR050490">
    <property type="entry name" value="Bact_solute-bd_prot1"/>
</dbReference>
<feature type="signal peptide" evidence="1">
    <location>
        <begin position="1"/>
        <end position="19"/>
    </location>
</feature>
<gene>
    <name evidence="2" type="ORF">GCM10009798_25960</name>
</gene>
<evidence type="ECO:0000313" key="2">
    <source>
        <dbReference type="EMBL" id="GAA1964561.1"/>
    </source>
</evidence>
<evidence type="ECO:0000256" key="1">
    <source>
        <dbReference type="SAM" id="SignalP"/>
    </source>
</evidence>
<dbReference type="PANTHER" id="PTHR43649">
    <property type="entry name" value="ARABINOSE-BINDING PROTEIN-RELATED"/>
    <property type="match status" value="1"/>
</dbReference>
<dbReference type="PROSITE" id="PS51257">
    <property type="entry name" value="PROKAR_LIPOPROTEIN"/>
    <property type="match status" value="1"/>
</dbReference>
<dbReference type="Gene3D" id="3.40.190.10">
    <property type="entry name" value="Periplasmic binding protein-like II"/>
    <property type="match status" value="2"/>
</dbReference>
<dbReference type="SUPFAM" id="SSF53850">
    <property type="entry name" value="Periplasmic binding protein-like II"/>
    <property type="match status" value="1"/>
</dbReference>